<dbReference type="EMBL" id="AVOT02033682">
    <property type="protein sequence ID" value="MBW0527622.1"/>
    <property type="molecule type" value="Genomic_DNA"/>
</dbReference>
<dbReference type="Proteomes" id="UP000765509">
    <property type="component" value="Unassembled WGS sequence"/>
</dbReference>
<dbReference type="InterPro" id="IPR053134">
    <property type="entry name" value="RNA-dir_DNA_polymerase"/>
</dbReference>
<dbReference type="PANTHER" id="PTHR24559">
    <property type="entry name" value="TRANSPOSON TY3-I GAG-POL POLYPROTEIN"/>
    <property type="match status" value="1"/>
</dbReference>
<dbReference type="Gene3D" id="1.10.340.70">
    <property type="match status" value="1"/>
</dbReference>
<dbReference type="InterPro" id="IPR043128">
    <property type="entry name" value="Rev_trsase/Diguanyl_cyclase"/>
</dbReference>
<dbReference type="Gene3D" id="3.10.10.10">
    <property type="entry name" value="HIV Type 1 Reverse Transcriptase, subunit A, domain 1"/>
    <property type="match status" value="1"/>
</dbReference>
<dbReference type="OrthoDB" id="3250101at2759"/>
<organism evidence="2 3">
    <name type="scientific">Austropuccinia psidii MF-1</name>
    <dbReference type="NCBI Taxonomy" id="1389203"/>
    <lineage>
        <taxon>Eukaryota</taxon>
        <taxon>Fungi</taxon>
        <taxon>Dikarya</taxon>
        <taxon>Basidiomycota</taxon>
        <taxon>Pucciniomycotina</taxon>
        <taxon>Pucciniomycetes</taxon>
        <taxon>Pucciniales</taxon>
        <taxon>Sphaerophragmiaceae</taxon>
        <taxon>Austropuccinia</taxon>
    </lineage>
</organism>
<dbReference type="InterPro" id="IPR043502">
    <property type="entry name" value="DNA/RNA_pol_sf"/>
</dbReference>
<dbReference type="SUPFAM" id="SSF56672">
    <property type="entry name" value="DNA/RNA polymerases"/>
    <property type="match status" value="1"/>
</dbReference>
<evidence type="ECO:0000259" key="1">
    <source>
        <dbReference type="Pfam" id="PF17921"/>
    </source>
</evidence>
<dbReference type="AlphaFoldDB" id="A0A9Q3I560"/>
<reference evidence="2" key="1">
    <citation type="submission" date="2021-03" db="EMBL/GenBank/DDBJ databases">
        <title>Draft genome sequence of rust myrtle Austropuccinia psidii MF-1, a brazilian biotype.</title>
        <authorList>
            <person name="Quecine M.C."/>
            <person name="Pachon D.M.R."/>
            <person name="Bonatelli M.L."/>
            <person name="Correr F.H."/>
            <person name="Franceschini L.M."/>
            <person name="Leite T.F."/>
            <person name="Margarido G.R.A."/>
            <person name="Almeida C.A."/>
            <person name="Ferrarezi J.A."/>
            <person name="Labate C.A."/>
        </authorList>
    </citation>
    <scope>NUCLEOTIDE SEQUENCE</scope>
    <source>
        <strain evidence="2">MF-1</strain>
    </source>
</reference>
<feature type="domain" description="Integrase zinc-binding" evidence="1">
    <location>
        <begin position="207"/>
        <end position="263"/>
    </location>
</feature>
<dbReference type="PANTHER" id="PTHR24559:SF440">
    <property type="entry name" value="RIBONUCLEASE H"/>
    <property type="match status" value="1"/>
</dbReference>
<comment type="caution">
    <text evidence="2">The sequence shown here is derived from an EMBL/GenBank/DDBJ whole genome shotgun (WGS) entry which is preliminary data.</text>
</comment>
<sequence length="272" mass="31413">MWAYISENVEKVFITPSSSSTGSPVLFVQKKLGGLCLCVHYRKFNAVTRKNRYPVPPMNQLLTIFNSSTIFSNIDLRGAYHLLRIKEGEERLTAFRTKYGRLATLPDAFSRWDNVYPEMGVDFIRKNPHNFHQVIKEDGIPNSIFFSIKVELFSDLVDKIKKEVWKDNDYKEILKQLARGESVPDHSLEPQAKLLLFKDRVVIPRNEEIQLNILQKHHDSALAGPPGQEKTLKLIKRDFNWAGMNQFSKDSVSSCQQCLRNKNIHHTTVKQL</sequence>
<name>A0A9Q3I560_9BASI</name>
<dbReference type="Gene3D" id="3.30.70.270">
    <property type="match status" value="1"/>
</dbReference>
<protein>
    <recommendedName>
        <fullName evidence="1">Integrase zinc-binding domain-containing protein</fullName>
    </recommendedName>
</protein>
<dbReference type="InterPro" id="IPR041588">
    <property type="entry name" value="Integrase_H2C2"/>
</dbReference>
<evidence type="ECO:0000313" key="2">
    <source>
        <dbReference type="EMBL" id="MBW0527622.1"/>
    </source>
</evidence>
<keyword evidence="3" id="KW-1185">Reference proteome</keyword>
<gene>
    <name evidence="2" type="ORF">O181_067337</name>
</gene>
<proteinExistence type="predicted"/>
<dbReference type="Pfam" id="PF17921">
    <property type="entry name" value="Integrase_H2C2"/>
    <property type="match status" value="1"/>
</dbReference>
<accession>A0A9Q3I560</accession>
<evidence type="ECO:0000313" key="3">
    <source>
        <dbReference type="Proteomes" id="UP000765509"/>
    </source>
</evidence>